<accession>A0AC55CP41</accession>
<evidence type="ECO:0000313" key="2">
    <source>
        <dbReference type="RefSeq" id="XP_045141949.1"/>
    </source>
</evidence>
<name>A0AC55CP41_ECHTE</name>
<reference evidence="2" key="1">
    <citation type="submission" date="2025-08" db="UniProtKB">
        <authorList>
            <consortium name="RefSeq"/>
        </authorList>
    </citation>
    <scope>IDENTIFICATION</scope>
</reference>
<gene>
    <name evidence="2" type="primary">LOC101646478</name>
</gene>
<sequence length="355" mass="40654">MGYKNALRPDFSASILRKRRLTASPTIPASQAAAQLRRLRCLQGSQMLQILEKSLRKSLPESLKVYGTIFHMSQRNPFKLKALVDKWPDYNAVVVRPEEQNMTDNFGHYTNTYQIYSKDPWNCQEFLGISEVTNWKQHLQIRSSHSSLDEVIPNLASTKSIKVKRTQRILYMMPKTARTLVLSLLQAKNLPPEMRRPKPINEELFKHASLDITHPALVTRFWHFCGNESSQRLIERCIRTFPTACLLGPEGTPVSWMWMDQTGELRTGATVVPKHRAQGLISHLLYFHIQALDELGFPTSNHRDRANKFIQKMSESLQLVHLPCDWSQWNCVPVTLTLTPVRGKGPEDVTGGADR</sequence>
<evidence type="ECO:0000313" key="1">
    <source>
        <dbReference type="Proteomes" id="UP000694863"/>
    </source>
</evidence>
<proteinExistence type="predicted"/>
<protein>
    <submittedName>
        <fullName evidence="2">Glycine N-phenylacetyltransferase-like</fullName>
    </submittedName>
</protein>
<organism evidence="1 2">
    <name type="scientific">Echinops telfairi</name>
    <name type="common">Lesser hedgehog tenrec</name>
    <dbReference type="NCBI Taxonomy" id="9371"/>
    <lineage>
        <taxon>Eukaryota</taxon>
        <taxon>Metazoa</taxon>
        <taxon>Chordata</taxon>
        <taxon>Craniata</taxon>
        <taxon>Vertebrata</taxon>
        <taxon>Euteleostomi</taxon>
        <taxon>Mammalia</taxon>
        <taxon>Eutheria</taxon>
        <taxon>Afrotheria</taxon>
        <taxon>Tenrecidae</taxon>
        <taxon>Tenrecinae</taxon>
        <taxon>Echinops</taxon>
    </lineage>
</organism>
<keyword evidence="1" id="KW-1185">Reference proteome</keyword>
<dbReference type="RefSeq" id="XP_045141949.1">
    <property type="nucleotide sequence ID" value="XM_045286014.1"/>
</dbReference>
<dbReference type="Proteomes" id="UP000694863">
    <property type="component" value="Unplaced"/>
</dbReference>